<evidence type="ECO:0000313" key="3">
    <source>
        <dbReference type="EMBL" id="CAD0305592.1"/>
    </source>
</evidence>
<feature type="region of interest" description="Disordered" evidence="1">
    <location>
        <begin position="66"/>
        <end position="97"/>
    </location>
</feature>
<dbReference type="PANTHER" id="PTHR23150:SF19">
    <property type="entry name" value="FORMYLGLYCINE-GENERATING ENZYME"/>
    <property type="match status" value="1"/>
</dbReference>
<dbReference type="EMBL" id="LR828257">
    <property type="protein sequence ID" value="CAD0305592.1"/>
    <property type="molecule type" value="Genomic_DNA"/>
</dbReference>
<protein>
    <submittedName>
        <fullName evidence="4">SUMF1/EgtB/PvdO family nonheme iron enzyme</fullName>
    </submittedName>
</protein>
<evidence type="ECO:0000259" key="2">
    <source>
        <dbReference type="Pfam" id="PF03781"/>
    </source>
</evidence>
<dbReference type="EMBL" id="JAWMQI010000088">
    <property type="protein sequence ID" value="MDV7250370.1"/>
    <property type="molecule type" value="Genomic_DNA"/>
</dbReference>
<dbReference type="EMBL" id="LR828257">
    <property type="protein sequence ID" value="CAD0305586.1"/>
    <property type="molecule type" value="Genomic_DNA"/>
</dbReference>
<proteinExistence type="predicted"/>
<dbReference type="InterPro" id="IPR005532">
    <property type="entry name" value="SUMF_dom"/>
</dbReference>
<reference evidence="3 5" key="1">
    <citation type="submission" date="2020-07" db="EMBL/GenBank/DDBJ databases">
        <authorList>
            <person name="Pothier F. J."/>
        </authorList>
    </citation>
    <scope>NUCLEOTIDE SEQUENCE [LARGE SCALE GENOMIC DNA]</scope>
    <source>
        <strain evidence="3 5">CFBP 498</strain>
    </source>
</reference>
<evidence type="ECO:0000256" key="1">
    <source>
        <dbReference type="SAM" id="MobiDB-lite"/>
    </source>
</evidence>
<sequence>MYLANRFGLHDMMGNVAEWVADCQHPDYRGAPNDGSAWRNNCEGEGDYFSTRGGSFASSRKVLRSAARGHGGRTNASSLGEGFRIVRRPPTLSSGLV</sequence>
<organism evidence="3 5">
    <name type="scientific">Xanthomonas hortorum pv. vitians</name>
    <dbReference type="NCBI Taxonomy" id="83224"/>
    <lineage>
        <taxon>Bacteria</taxon>
        <taxon>Pseudomonadati</taxon>
        <taxon>Pseudomonadota</taxon>
        <taxon>Gammaproteobacteria</taxon>
        <taxon>Lysobacterales</taxon>
        <taxon>Lysobacteraceae</taxon>
        <taxon>Xanthomonas</taxon>
    </lineage>
</organism>
<gene>
    <name evidence="3" type="ORF">CFBP498_06450</name>
    <name evidence="4" type="ORF">R4K57_18575</name>
</gene>
<dbReference type="InterPro" id="IPR051043">
    <property type="entry name" value="Sulfatase_Mod_Factor_Kinase"/>
</dbReference>
<keyword evidence="5" id="KW-1185">Reference proteome</keyword>
<evidence type="ECO:0000313" key="4">
    <source>
        <dbReference type="EMBL" id="MDV7250370.1"/>
    </source>
</evidence>
<dbReference type="Proteomes" id="UP000515406">
    <property type="component" value="Chromosome"/>
</dbReference>
<dbReference type="GeneID" id="71691408"/>
<dbReference type="InterPro" id="IPR016187">
    <property type="entry name" value="CTDL_fold"/>
</dbReference>
<dbReference type="RefSeq" id="WP_229015258.1">
    <property type="nucleotide sequence ID" value="NZ_CP128478.1"/>
</dbReference>
<name>A0A6V7BVL5_9XANT</name>
<dbReference type="Proteomes" id="UP001187425">
    <property type="component" value="Unassembled WGS sequence"/>
</dbReference>
<evidence type="ECO:0000313" key="5">
    <source>
        <dbReference type="Proteomes" id="UP000515406"/>
    </source>
</evidence>
<dbReference type="SUPFAM" id="SSF56436">
    <property type="entry name" value="C-type lectin-like"/>
    <property type="match status" value="1"/>
</dbReference>
<dbReference type="InterPro" id="IPR042095">
    <property type="entry name" value="SUMF_sf"/>
</dbReference>
<dbReference type="PANTHER" id="PTHR23150">
    <property type="entry name" value="SULFATASE MODIFYING FACTOR 1, 2"/>
    <property type="match status" value="1"/>
</dbReference>
<evidence type="ECO:0000313" key="6">
    <source>
        <dbReference type="Proteomes" id="UP001187425"/>
    </source>
</evidence>
<dbReference type="Pfam" id="PF03781">
    <property type="entry name" value="FGE-sulfatase"/>
    <property type="match status" value="1"/>
</dbReference>
<accession>A0A6V7BVL5</accession>
<dbReference type="Gene3D" id="3.90.1580.10">
    <property type="entry name" value="paralog of FGE (formylglycine-generating enzyme)"/>
    <property type="match status" value="1"/>
</dbReference>
<dbReference type="AlphaFoldDB" id="A0A6V7BVL5"/>
<dbReference type="GO" id="GO:0120147">
    <property type="term" value="F:formylglycine-generating oxidase activity"/>
    <property type="evidence" value="ECO:0007669"/>
    <property type="project" value="TreeGrafter"/>
</dbReference>
<reference evidence="4 6" key="2">
    <citation type="submission" date="2023-10" db="EMBL/GenBank/DDBJ databases">
        <title>A new tool for lettuce pathogen research.</title>
        <authorList>
            <person name="Horton K.N."/>
            <person name="Cseke L.J."/>
            <person name="Badiwe M."/>
            <person name="Tesfaye D."/>
            <person name="Klein A."/>
            <person name="Su J."/>
            <person name="Potnis N."/>
            <person name="Gassmann W."/>
        </authorList>
    </citation>
    <scope>NUCLEOTIDE SEQUENCE [LARGE SCALE GENOMIC DNA]</scope>
    <source>
        <strain evidence="4 6">JSKH1901</strain>
    </source>
</reference>
<feature type="domain" description="Sulfatase-modifying factor enzyme-like" evidence="2">
    <location>
        <begin position="3"/>
        <end position="87"/>
    </location>
</feature>